<accession>A0ABU7K9Z8</accession>
<feature type="region of interest" description="Disordered" evidence="1">
    <location>
        <begin position="349"/>
        <end position="370"/>
    </location>
</feature>
<feature type="compositionally biased region" description="Basic and acidic residues" evidence="1">
    <location>
        <begin position="527"/>
        <end position="551"/>
    </location>
</feature>
<dbReference type="EMBL" id="JAUZMY010000017">
    <property type="protein sequence ID" value="MEE2039061.1"/>
    <property type="molecule type" value="Genomic_DNA"/>
</dbReference>
<proteinExistence type="predicted"/>
<dbReference type="RefSeq" id="WP_330092838.1">
    <property type="nucleotide sequence ID" value="NZ_JAUZMY010000017.1"/>
</dbReference>
<reference evidence="2 3" key="1">
    <citation type="submission" date="2023-08" db="EMBL/GenBank/DDBJ databases">
        <authorList>
            <person name="Girao M."/>
            <person name="Carvalho M.F."/>
        </authorList>
    </citation>
    <scope>NUCLEOTIDE SEQUENCE [LARGE SCALE GENOMIC DNA]</scope>
    <source>
        <strain evidence="2 3">CT-R113</strain>
    </source>
</reference>
<name>A0ABU7K9Z8_9ACTN</name>
<comment type="caution">
    <text evidence="2">The sequence shown here is derived from an EMBL/GenBank/DDBJ whole genome shotgun (WGS) entry which is preliminary data.</text>
</comment>
<evidence type="ECO:0000256" key="1">
    <source>
        <dbReference type="SAM" id="MobiDB-lite"/>
    </source>
</evidence>
<protein>
    <submittedName>
        <fullName evidence="2">Uncharacterized protein</fullName>
    </submittedName>
</protein>
<keyword evidence="3" id="KW-1185">Reference proteome</keyword>
<gene>
    <name evidence="2" type="ORF">Q8791_17745</name>
</gene>
<feature type="compositionally biased region" description="Gly residues" evidence="1">
    <location>
        <begin position="433"/>
        <end position="447"/>
    </location>
</feature>
<dbReference type="Proteomes" id="UP001356095">
    <property type="component" value="Unassembled WGS sequence"/>
</dbReference>
<feature type="region of interest" description="Disordered" evidence="1">
    <location>
        <begin position="398"/>
        <end position="672"/>
    </location>
</feature>
<organism evidence="2 3">
    <name type="scientific">Nocardiopsis codii</name>
    <dbReference type="NCBI Taxonomy" id="3065942"/>
    <lineage>
        <taxon>Bacteria</taxon>
        <taxon>Bacillati</taxon>
        <taxon>Actinomycetota</taxon>
        <taxon>Actinomycetes</taxon>
        <taxon>Streptosporangiales</taxon>
        <taxon>Nocardiopsidaceae</taxon>
        <taxon>Nocardiopsis</taxon>
    </lineage>
</organism>
<evidence type="ECO:0000313" key="3">
    <source>
        <dbReference type="Proteomes" id="UP001356095"/>
    </source>
</evidence>
<evidence type="ECO:0000313" key="2">
    <source>
        <dbReference type="EMBL" id="MEE2039061.1"/>
    </source>
</evidence>
<sequence>MTDEFRAAFQRVLDTAASQAPGFPAAVHDVFRLSSQVPTEELAIAMEALAPVLGDSERVAGIAADLSVLAGALVESGAPAGEVGLEVLRQLGSYGQAAVAFMHAWDKTGGGPLPSPTEVSQPEEHRVEEVLGDNAPLATIGWWTSLRYGLAAKAMLGDPGVRAAVRADSSALDGLSQITHALSTQLSEFVEVSELLRMAEADTALVLDRASWRGFRVRFDGIGDNFQLHTLLADALIGKEGRLVPGTRPDPRWTSACLNAPADPLADVVRGEWDLVGGNGEWVGNEARPGDIPVVDGERVLVLEPQTLTHSWKAGRRHPHVPGSLEVLEELRHDEAAAWWARMHPAGSVRHPLAPPVENDETGTHSRPPRHFGVAAHYAEVDSGPMSAAFAALDPESLKEDPFAPGGVDASEIGSEDEDGRPSGSGDRAGDGSPSGGPAGSGAGAGFGAEPAVPTTPPSMEDPWGVPLEFRDEYGSGGFQESEDDEEGPLFGGPPPSTPSAPWRSPRDYRDGAGPGGEPGYEGLPGARDELGLRDESAARFEPGEGDRFGFRNEPPYDGAAGRGSAFGAHDAPEPHPWGADPLSPGTHGEPGPHARTDEPAPPPLDHAPHAWGADPAPHSPAAEDDAEARPEPEQGTEQRAPGAHLLPPMPPGVSDSWSWAPGWKWPTPPER</sequence>